<gene>
    <name evidence="1" type="ORF">NCS57_00665600</name>
</gene>
<name>A0ACC0R1Z2_9HYPO</name>
<sequence>MTMETLLRLDTSSMGSKSDGEPRSHSELPPQPPQATPAANGTLKDSVFQTDSYNILAQSSNELLLDAAGYSRRLSLALAAHIEVFLKHLFPIMPVVNGEEILSDAIWLEELPLP</sequence>
<comment type="caution">
    <text evidence="1">The sequence shown here is derived from an EMBL/GenBank/DDBJ whole genome shotgun (WGS) entry which is preliminary data.</text>
</comment>
<accession>A0ACC0R1Z2</accession>
<keyword evidence="2" id="KW-1185">Reference proteome</keyword>
<reference evidence="1" key="1">
    <citation type="submission" date="2022-06" db="EMBL/GenBank/DDBJ databases">
        <title>Fusarium solani species complex genomes reveal bases of compartmentalisation and animal pathogenesis.</title>
        <authorList>
            <person name="Tsai I.J."/>
        </authorList>
    </citation>
    <scope>NUCLEOTIDE SEQUENCE</scope>
    <source>
        <strain evidence="1">Fu6.1</strain>
    </source>
</reference>
<evidence type="ECO:0000313" key="1">
    <source>
        <dbReference type="EMBL" id="KAI8671891.1"/>
    </source>
</evidence>
<dbReference type="Proteomes" id="UP001065298">
    <property type="component" value="Chromosome 4"/>
</dbReference>
<protein>
    <submittedName>
        <fullName evidence="1">Fungal-trans domain-containing protein</fullName>
    </submittedName>
</protein>
<dbReference type="EMBL" id="CM046506">
    <property type="protein sequence ID" value="KAI8671891.1"/>
    <property type="molecule type" value="Genomic_DNA"/>
</dbReference>
<evidence type="ECO:0000313" key="2">
    <source>
        <dbReference type="Proteomes" id="UP001065298"/>
    </source>
</evidence>
<proteinExistence type="predicted"/>
<organism evidence="1 2">
    <name type="scientific">Fusarium keratoplasticum</name>
    <dbReference type="NCBI Taxonomy" id="1328300"/>
    <lineage>
        <taxon>Eukaryota</taxon>
        <taxon>Fungi</taxon>
        <taxon>Dikarya</taxon>
        <taxon>Ascomycota</taxon>
        <taxon>Pezizomycotina</taxon>
        <taxon>Sordariomycetes</taxon>
        <taxon>Hypocreomycetidae</taxon>
        <taxon>Hypocreales</taxon>
        <taxon>Nectriaceae</taxon>
        <taxon>Fusarium</taxon>
        <taxon>Fusarium solani species complex</taxon>
    </lineage>
</organism>